<feature type="transmembrane region" description="Helical" evidence="5">
    <location>
        <begin position="109"/>
        <end position="129"/>
    </location>
</feature>
<comment type="subcellular location">
    <subcellularLocation>
        <location evidence="1">Membrane</location>
        <topology evidence="1">Multi-pass membrane protein</topology>
    </subcellularLocation>
</comment>
<feature type="transmembrane region" description="Helical" evidence="5">
    <location>
        <begin position="141"/>
        <end position="159"/>
    </location>
</feature>
<evidence type="ECO:0000256" key="3">
    <source>
        <dbReference type="ARBA" id="ARBA00022989"/>
    </source>
</evidence>
<feature type="transmembrane region" description="Helical" evidence="5">
    <location>
        <begin position="227"/>
        <end position="249"/>
    </location>
</feature>
<reference evidence="7 8" key="1">
    <citation type="submission" date="2013-09" db="EMBL/GenBank/DDBJ databases">
        <title>Corchorus capsularis genome sequencing.</title>
        <authorList>
            <person name="Alam M."/>
            <person name="Haque M.S."/>
            <person name="Islam M.S."/>
            <person name="Emdad E.M."/>
            <person name="Islam M.M."/>
            <person name="Ahmed B."/>
            <person name="Halim A."/>
            <person name="Hossen Q.M.M."/>
            <person name="Hossain M.Z."/>
            <person name="Ahmed R."/>
            <person name="Khan M.M."/>
            <person name="Islam R."/>
            <person name="Rashid M.M."/>
            <person name="Khan S.A."/>
            <person name="Rahman M.S."/>
            <person name="Alam M."/>
        </authorList>
    </citation>
    <scope>NUCLEOTIDE SEQUENCE [LARGE SCALE GENOMIC DNA]</scope>
    <source>
        <strain evidence="8">cv. CVL-1</strain>
        <tissue evidence="7">Whole seedling</tissue>
    </source>
</reference>
<feature type="domain" description="Major facilitator superfamily (MFS) profile" evidence="6">
    <location>
        <begin position="31"/>
        <end position="484"/>
    </location>
</feature>
<evidence type="ECO:0000313" key="7">
    <source>
        <dbReference type="EMBL" id="OMP11391.1"/>
    </source>
</evidence>
<dbReference type="SUPFAM" id="SSF103473">
    <property type="entry name" value="MFS general substrate transporter"/>
    <property type="match status" value="1"/>
</dbReference>
<dbReference type="InterPro" id="IPR020846">
    <property type="entry name" value="MFS_dom"/>
</dbReference>
<keyword evidence="8" id="KW-1185">Reference proteome</keyword>
<name>A0A1R3KWC2_COCAP</name>
<dbReference type="GO" id="GO:0022857">
    <property type="term" value="F:transmembrane transporter activity"/>
    <property type="evidence" value="ECO:0007669"/>
    <property type="project" value="InterPro"/>
</dbReference>
<dbReference type="Proteomes" id="UP000188268">
    <property type="component" value="Unassembled WGS sequence"/>
</dbReference>
<feature type="transmembrane region" description="Helical" evidence="5">
    <location>
        <begin position="347"/>
        <end position="368"/>
    </location>
</feature>
<evidence type="ECO:0000256" key="4">
    <source>
        <dbReference type="ARBA" id="ARBA00023136"/>
    </source>
</evidence>
<dbReference type="STRING" id="210143.A0A1R3KWC2"/>
<accession>A0A1R3KWC2</accession>
<evidence type="ECO:0000259" key="6">
    <source>
        <dbReference type="PROSITE" id="PS50850"/>
    </source>
</evidence>
<feature type="transmembrane region" description="Helical" evidence="5">
    <location>
        <begin position="439"/>
        <end position="456"/>
    </location>
</feature>
<protein>
    <submittedName>
        <fullName evidence="7">General substrate transporter</fullName>
    </submittedName>
</protein>
<feature type="transmembrane region" description="Helical" evidence="5">
    <location>
        <begin position="318"/>
        <end position="335"/>
    </location>
</feature>
<feature type="transmembrane region" description="Helical" evidence="5">
    <location>
        <begin position="200"/>
        <end position="221"/>
    </location>
</feature>
<keyword evidence="4 5" id="KW-0472">Membrane</keyword>
<dbReference type="PROSITE" id="PS50850">
    <property type="entry name" value="MFS"/>
    <property type="match status" value="1"/>
</dbReference>
<feature type="transmembrane region" description="Helical" evidence="5">
    <location>
        <begin position="462"/>
        <end position="482"/>
    </location>
</feature>
<feature type="transmembrane region" description="Helical" evidence="5">
    <location>
        <begin position="407"/>
        <end position="427"/>
    </location>
</feature>
<dbReference type="InterPro" id="IPR036259">
    <property type="entry name" value="MFS_trans_sf"/>
</dbReference>
<dbReference type="AlphaFoldDB" id="A0A1R3KWC2"/>
<keyword evidence="3 5" id="KW-1133">Transmembrane helix</keyword>
<dbReference type="InterPro" id="IPR005828">
    <property type="entry name" value="MFS_sugar_transport-like"/>
</dbReference>
<dbReference type="GO" id="GO:0016020">
    <property type="term" value="C:membrane"/>
    <property type="evidence" value="ECO:0007669"/>
    <property type="project" value="UniProtKB-SubCell"/>
</dbReference>
<evidence type="ECO:0000313" key="8">
    <source>
        <dbReference type="Proteomes" id="UP000188268"/>
    </source>
</evidence>
<proteinExistence type="predicted"/>
<keyword evidence="2 5" id="KW-0812">Transmembrane</keyword>
<dbReference type="Pfam" id="PF00083">
    <property type="entry name" value="Sugar_tr"/>
    <property type="match status" value="1"/>
</dbReference>
<feature type="transmembrane region" description="Helical" evidence="5">
    <location>
        <begin position="375"/>
        <end position="395"/>
    </location>
</feature>
<sequence length="508" mass="56383">MRQNQQAPNYESLDEMIEQNLPGFGRLQSIQAILVSLALFFDAQQTFISIFTDAVPTWHCNNILDHDHDTSSCSSSSDICNLSNTSWSWDGSFDSTIVSEWGLECATSIIIGLPSSSFFMGCLLGGFAFSTLGDSWLGRKNLLFFSCLAMSIFALSSLLSTNIWAYSFLRFACGVFRSSIMTTAIVLLMEMVGKRWRGQVGLIPFLFFTLGLLSLPAIAYANKGSSWRIIYVWTSIPAIAYCILGYFFVSESPRWLFLQGREIEAMAVLKKFGPVNIEDGFNYSFLSDNIPLQKEVNKLDPYASIKELFQKRWALRRLLIAMALGVGVGMVYYGMLLGVGNLGFDTYLSLTLNGLLDFPAYFLTYFLIERFKRTSSILTFSIASGVCSIICGLVSEHKGIQFGLELAAFFSSCTAFNLVLIYVTELFPTSVRNSATSMVRQALISGAVFSPLLISAGRNNEFLCYGVFGLVILCCGLFVTSLPETRGMVMFDTLDEQECQDNGMEIVS</sequence>
<feature type="transmembrane region" description="Helical" evidence="5">
    <location>
        <begin position="165"/>
        <end position="188"/>
    </location>
</feature>
<dbReference type="EMBL" id="AWWV01001331">
    <property type="protein sequence ID" value="OMP11391.1"/>
    <property type="molecule type" value="Genomic_DNA"/>
</dbReference>
<dbReference type="PANTHER" id="PTHR24064">
    <property type="entry name" value="SOLUTE CARRIER FAMILY 22 MEMBER"/>
    <property type="match status" value="1"/>
</dbReference>
<organism evidence="7 8">
    <name type="scientific">Corchorus capsularis</name>
    <name type="common">Jute</name>
    <dbReference type="NCBI Taxonomy" id="210143"/>
    <lineage>
        <taxon>Eukaryota</taxon>
        <taxon>Viridiplantae</taxon>
        <taxon>Streptophyta</taxon>
        <taxon>Embryophyta</taxon>
        <taxon>Tracheophyta</taxon>
        <taxon>Spermatophyta</taxon>
        <taxon>Magnoliopsida</taxon>
        <taxon>eudicotyledons</taxon>
        <taxon>Gunneridae</taxon>
        <taxon>Pentapetalae</taxon>
        <taxon>rosids</taxon>
        <taxon>malvids</taxon>
        <taxon>Malvales</taxon>
        <taxon>Malvaceae</taxon>
        <taxon>Grewioideae</taxon>
        <taxon>Apeibeae</taxon>
        <taxon>Corchorus</taxon>
    </lineage>
</organism>
<evidence type="ECO:0000256" key="5">
    <source>
        <dbReference type="SAM" id="Phobius"/>
    </source>
</evidence>
<dbReference type="Gramene" id="OMP11391">
    <property type="protein sequence ID" value="OMP11391"/>
    <property type="gene ID" value="CCACVL1_00545"/>
</dbReference>
<gene>
    <name evidence="7" type="ORF">CCACVL1_00545</name>
</gene>
<evidence type="ECO:0000256" key="2">
    <source>
        <dbReference type="ARBA" id="ARBA00022692"/>
    </source>
</evidence>
<dbReference type="OMA" id="WLACSSM"/>
<evidence type="ECO:0000256" key="1">
    <source>
        <dbReference type="ARBA" id="ARBA00004141"/>
    </source>
</evidence>
<dbReference type="OrthoDB" id="5296287at2759"/>
<comment type="caution">
    <text evidence="7">The sequence shown here is derived from an EMBL/GenBank/DDBJ whole genome shotgun (WGS) entry which is preliminary data.</text>
</comment>
<dbReference type="Gene3D" id="1.20.1250.20">
    <property type="entry name" value="MFS general substrate transporter like domains"/>
    <property type="match status" value="1"/>
</dbReference>